<dbReference type="Gene3D" id="2.30.30.40">
    <property type="entry name" value="SH3 Domains"/>
    <property type="match status" value="1"/>
</dbReference>
<dbReference type="Pfam" id="PF07653">
    <property type="entry name" value="SH3_2"/>
    <property type="match status" value="1"/>
</dbReference>
<dbReference type="STRING" id="43700.ENSMALP00000009626"/>
<evidence type="ECO:0000259" key="8">
    <source>
        <dbReference type="PROSITE" id="PS50106"/>
    </source>
</evidence>
<dbReference type="GO" id="GO:0030160">
    <property type="term" value="F:synaptic receptor adaptor activity"/>
    <property type="evidence" value="ECO:0007669"/>
    <property type="project" value="TreeGrafter"/>
</dbReference>
<sequence length="842" mass="94691">MTMPFSPLSSDEEQQRMLGNTRHLYPGAEDEEEEEEEEEEEMEEDERDEDEEEEENGELEGEEDDDEEEIVEEVRRGGLSRGVKGEGHRQSGKLAGRPTGDRQMRPGNPGHTTNPYSSNPAPTHQQPANQIQQQQQQRRLKERNTGSVPSEDAHIAMMVFRIGIPDIKQTKCLRFNPDATVWKAKQQVLCSLTESLRDVLNYGLFQPATDGHDAKFLEEECLLREYPQSFEKGVPYLEFRYKTRVYKQTNLDEKQLAKLHTKASLKKFMDYIQTSAVDKMAKFLDKGLDPNYQDADTGTPLSLAVQCEPGGGEAIRVLVEGGAHIDFRAKDGLTPLHKAVRGHRHTALLLQVLLSLGASPDYKDRRGLTPLYHTVLTGGDTSCCETLLYHHAKLGIRDENGWDETHQACQNGNSQHLEHLLFYGADSTSQNASGNTALHICALYNKESCARILLYRGANKDTKNNSGQTPFQVAVMSGNFELGEIIKNHRDADVPFVESPKYAPQRRDSAQTLTIPHPHPFLRANSDSSMNLPDWMAMPNAPGTNIVSVQGYKHTGTLRSSSSPRGARTRSPSRGRIGDKEDRSRQSRRQAVGQRRRLYSAIPGRVFIATRAHSAQGEREISFNKGDRVKLSVGEGGYWEGTVRGRTGWFPSDCVEEVMLRSQDNRSSRGERAKRLFRHYTVGSYDSFDAPDYIIKEKTVLLQKKDSEGFGFVLRGAKQTPIEEFTPTPAFPALQYLESVDEGGVAWRAGLRMGDFLIEVNGQNVVKVGHRQVVNMIRQGGNSLMVKVVMVTRNPDMEEGSRKKPQQSKRLSTPAIALRSKSMTSELEEMVPLCHFQHPHYR</sequence>
<dbReference type="Pfam" id="PF17820">
    <property type="entry name" value="PDZ_6"/>
    <property type="match status" value="1"/>
</dbReference>
<evidence type="ECO:0000256" key="6">
    <source>
        <dbReference type="SAM" id="MobiDB-lite"/>
    </source>
</evidence>
<feature type="region of interest" description="Disordered" evidence="6">
    <location>
        <begin position="1"/>
        <end position="152"/>
    </location>
</feature>
<dbReference type="Pfam" id="PF12796">
    <property type="entry name" value="Ank_2"/>
    <property type="match status" value="2"/>
</dbReference>
<dbReference type="CDD" id="cd06746">
    <property type="entry name" value="PDZ_SHANK1_3-like"/>
    <property type="match status" value="1"/>
</dbReference>
<comment type="similarity">
    <text evidence="1">Belongs to the SHANK family.</text>
</comment>
<dbReference type="SUPFAM" id="SSF50156">
    <property type="entry name" value="PDZ domain-like"/>
    <property type="match status" value="1"/>
</dbReference>
<feature type="region of interest" description="Disordered" evidence="6">
    <location>
        <begin position="555"/>
        <end position="594"/>
    </location>
</feature>
<dbReference type="InterPro" id="IPR036770">
    <property type="entry name" value="Ankyrin_rpt-contain_sf"/>
</dbReference>
<dbReference type="Ensembl" id="ENSMALT00000009828.1">
    <property type="protein sequence ID" value="ENSMALP00000009626.1"/>
    <property type="gene ID" value="ENSMALG00000006828.1"/>
</dbReference>
<dbReference type="FunFam" id="3.10.20.90:FF:000029">
    <property type="entry name" value="SH3 and multiple ankyrin repeat domains protein 1"/>
    <property type="match status" value="1"/>
</dbReference>
<evidence type="ECO:0000259" key="7">
    <source>
        <dbReference type="PROSITE" id="PS50002"/>
    </source>
</evidence>
<feature type="domain" description="PDZ" evidence="8">
    <location>
        <begin position="699"/>
        <end position="792"/>
    </location>
</feature>
<proteinExistence type="inferred from homology"/>
<dbReference type="FunFam" id="1.25.40.20:FF:000063">
    <property type="entry name" value="SH3 and multiple ankyrin repeat domains protein 1"/>
    <property type="match status" value="1"/>
</dbReference>
<dbReference type="Gene3D" id="3.10.20.90">
    <property type="entry name" value="Phosphatidylinositol 3-kinase Catalytic Subunit, Chain A, domain 1"/>
    <property type="match status" value="1"/>
</dbReference>
<evidence type="ECO:0000256" key="3">
    <source>
        <dbReference type="ARBA" id="ARBA00022481"/>
    </source>
</evidence>
<dbReference type="PROSITE" id="PS50088">
    <property type="entry name" value="ANK_REPEAT"/>
    <property type="match status" value="2"/>
</dbReference>
<keyword evidence="10" id="KW-1185">Reference proteome</keyword>
<dbReference type="InterPro" id="IPR001478">
    <property type="entry name" value="PDZ"/>
</dbReference>
<organism evidence="9 10">
    <name type="scientific">Monopterus albus</name>
    <name type="common">Swamp eel</name>
    <dbReference type="NCBI Taxonomy" id="43700"/>
    <lineage>
        <taxon>Eukaryota</taxon>
        <taxon>Metazoa</taxon>
        <taxon>Chordata</taxon>
        <taxon>Craniata</taxon>
        <taxon>Vertebrata</taxon>
        <taxon>Euteleostomi</taxon>
        <taxon>Actinopterygii</taxon>
        <taxon>Neopterygii</taxon>
        <taxon>Teleostei</taxon>
        <taxon>Neoteleostei</taxon>
        <taxon>Acanthomorphata</taxon>
        <taxon>Anabantaria</taxon>
        <taxon>Synbranchiformes</taxon>
        <taxon>Synbranchidae</taxon>
        <taxon>Monopterus</taxon>
    </lineage>
</organism>
<evidence type="ECO:0000256" key="2">
    <source>
        <dbReference type="ARBA" id="ARBA00022443"/>
    </source>
</evidence>
<evidence type="ECO:0000313" key="10">
    <source>
        <dbReference type="Proteomes" id="UP000261600"/>
    </source>
</evidence>
<keyword evidence="4" id="KW-0040">ANK repeat</keyword>
<feature type="compositionally biased region" description="Basic and acidic residues" evidence="6">
    <location>
        <begin position="576"/>
        <end position="585"/>
    </location>
</feature>
<dbReference type="SUPFAM" id="SSF50044">
    <property type="entry name" value="SH3-domain"/>
    <property type="match status" value="1"/>
</dbReference>
<dbReference type="PROSITE" id="PS50002">
    <property type="entry name" value="SH3"/>
    <property type="match status" value="1"/>
</dbReference>
<keyword evidence="3" id="KW-0488">Methylation</keyword>
<dbReference type="SUPFAM" id="SSF48403">
    <property type="entry name" value="Ankyrin repeat"/>
    <property type="match status" value="1"/>
</dbReference>
<dbReference type="PROSITE" id="PS50106">
    <property type="entry name" value="PDZ"/>
    <property type="match status" value="1"/>
</dbReference>
<feature type="repeat" description="ANK" evidence="4">
    <location>
        <begin position="331"/>
        <end position="365"/>
    </location>
</feature>
<dbReference type="GO" id="GO:0035255">
    <property type="term" value="F:ionotropic glutamate receptor binding"/>
    <property type="evidence" value="ECO:0007669"/>
    <property type="project" value="TreeGrafter"/>
</dbReference>
<dbReference type="FunFam" id="2.30.42.10:FF:000018">
    <property type="entry name" value="SH3 and multiple ankyrin repeat domains protein 2"/>
    <property type="match status" value="1"/>
</dbReference>
<dbReference type="FunFam" id="2.30.30.40:FF:000025">
    <property type="entry name" value="SH3 and multiple ankyrin repeat domains protein 2"/>
    <property type="match status" value="1"/>
</dbReference>
<keyword evidence="2 5" id="KW-0728">SH3 domain</keyword>
<accession>A0A3Q3QCS4</accession>
<feature type="repeat" description="ANK" evidence="4">
    <location>
        <begin position="433"/>
        <end position="465"/>
    </location>
</feature>
<feature type="region of interest" description="Disordered" evidence="6">
    <location>
        <begin position="794"/>
        <end position="815"/>
    </location>
</feature>
<feature type="compositionally biased region" description="Low complexity" evidence="6">
    <location>
        <begin position="125"/>
        <end position="137"/>
    </location>
</feature>
<name>A0A3Q3QCS4_MONAL</name>
<dbReference type="InterPro" id="IPR002110">
    <property type="entry name" value="Ankyrin_rpt"/>
</dbReference>
<feature type="compositionally biased region" description="Acidic residues" evidence="6">
    <location>
        <begin position="28"/>
        <end position="71"/>
    </location>
</feature>
<dbReference type="InterPro" id="IPR036034">
    <property type="entry name" value="PDZ_sf"/>
</dbReference>
<evidence type="ECO:0000313" key="9">
    <source>
        <dbReference type="Ensembl" id="ENSMALP00000009626.1"/>
    </source>
</evidence>
<dbReference type="SMART" id="SM00228">
    <property type="entry name" value="PDZ"/>
    <property type="match status" value="1"/>
</dbReference>
<reference evidence="9" key="2">
    <citation type="submission" date="2025-09" db="UniProtKB">
        <authorList>
            <consortium name="Ensembl"/>
        </authorList>
    </citation>
    <scope>IDENTIFICATION</scope>
</reference>
<dbReference type="Gene3D" id="2.30.42.10">
    <property type="match status" value="1"/>
</dbReference>
<feature type="domain" description="SH3" evidence="7">
    <location>
        <begin position="602"/>
        <end position="660"/>
    </location>
</feature>
<dbReference type="InterPro" id="IPR051569">
    <property type="entry name" value="SHANK"/>
</dbReference>
<dbReference type="Gene3D" id="1.25.40.20">
    <property type="entry name" value="Ankyrin repeat-containing domain"/>
    <property type="match status" value="1"/>
</dbReference>
<dbReference type="InterPro" id="IPR036028">
    <property type="entry name" value="SH3-like_dom_sf"/>
</dbReference>
<dbReference type="PANTHER" id="PTHR24135:SF3">
    <property type="entry name" value="SH3 AND MULTIPLE ANKYRIN REPEAT DOMAINS PROTEIN 1"/>
    <property type="match status" value="1"/>
</dbReference>
<evidence type="ECO:0008006" key="11">
    <source>
        <dbReference type="Google" id="ProtNLM"/>
    </source>
</evidence>
<evidence type="ECO:0000256" key="4">
    <source>
        <dbReference type="PROSITE-ProRule" id="PRU00023"/>
    </source>
</evidence>
<dbReference type="PANTHER" id="PTHR24135">
    <property type="entry name" value="SH3 AND MULTIPLE ANKYRIN REPEAT DOMAINS PROTEIN"/>
    <property type="match status" value="1"/>
</dbReference>
<dbReference type="GO" id="GO:0014069">
    <property type="term" value="C:postsynaptic density"/>
    <property type="evidence" value="ECO:0007669"/>
    <property type="project" value="TreeGrafter"/>
</dbReference>
<dbReference type="Proteomes" id="UP000261600">
    <property type="component" value="Unplaced"/>
</dbReference>
<protein>
    <recommendedName>
        <fullName evidence="11">SH3 and multiple ankyrin repeat domains 1</fullName>
    </recommendedName>
</protein>
<evidence type="ECO:0000256" key="1">
    <source>
        <dbReference type="ARBA" id="ARBA00010508"/>
    </source>
</evidence>
<dbReference type="InterPro" id="IPR041489">
    <property type="entry name" value="PDZ_6"/>
</dbReference>
<dbReference type="AlphaFoldDB" id="A0A3Q3QCS4"/>
<evidence type="ECO:0000256" key="5">
    <source>
        <dbReference type="PROSITE-ProRule" id="PRU00192"/>
    </source>
</evidence>
<dbReference type="SMART" id="SM00326">
    <property type="entry name" value="SH3"/>
    <property type="match status" value="1"/>
</dbReference>
<reference evidence="9" key="1">
    <citation type="submission" date="2025-08" db="UniProtKB">
        <authorList>
            <consortium name="Ensembl"/>
        </authorList>
    </citation>
    <scope>IDENTIFICATION</scope>
</reference>
<dbReference type="GO" id="GO:0045211">
    <property type="term" value="C:postsynaptic membrane"/>
    <property type="evidence" value="ECO:0007669"/>
    <property type="project" value="TreeGrafter"/>
</dbReference>
<dbReference type="GO" id="GO:0043197">
    <property type="term" value="C:dendritic spine"/>
    <property type="evidence" value="ECO:0007669"/>
    <property type="project" value="TreeGrafter"/>
</dbReference>
<dbReference type="SMART" id="SM00248">
    <property type="entry name" value="ANK"/>
    <property type="match status" value="6"/>
</dbReference>
<dbReference type="PROSITE" id="PS50297">
    <property type="entry name" value="ANK_REP_REGION"/>
    <property type="match status" value="2"/>
</dbReference>
<dbReference type="InterPro" id="IPR001452">
    <property type="entry name" value="SH3_domain"/>
</dbReference>
<feature type="compositionally biased region" description="Polar residues" evidence="6">
    <location>
        <begin position="110"/>
        <end position="124"/>
    </location>
</feature>